<dbReference type="EMBL" id="MCOG01000101">
    <property type="protein sequence ID" value="ORY48793.1"/>
    <property type="molecule type" value="Genomic_DNA"/>
</dbReference>
<dbReference type="Proteomes" id="UP000193920">
    <property type="component" value="Unassembled WGS sequence"/>
</dbReference>
<proteinExistence type="predicted"/>
<organism evidence="2 3">
    <name type="scientific">Neocallimastix californiae</name>
    <dbReference type="NCBI Taxonomy" id="1754190"/>
    <lineage>
        <taxon>Eukaryota</taxon>
        <taxon>Fungi</taxon>
        <taxon>Fungi incertae sedis</taxon>
        <taxon>Chytridiomycota</taxon>
        <taxon>Chytridiomycota incertae sedis</taxon>
        <taxon>Neocallimastigomycetes</taxon>
        <taxon>Neocallimastigales</taxon>
        <taxon>Neocallimastigaceae</taxon>
        <taxon>Neocallimastix</taxon>
    </lineage>
</organism>
<reference evidence="2 3" key="1">
    <citation type="submission" date="2016-08" db="EMBL/GenBank/DDBJ databases">
        <title>A Parts List for Fungal Cellulosomes Revealed by Comparative Genomics.</title>
        <authorList>
            <consortium name="DOE Joint Genome Institute"/>
            <person name="Haitjema C.H."/>
            <person name="Gilmore S.P."/>
            <person name="Henske J.K."/>
            <person name="Solomon K.V."/>
            <person name="De Groot R."/>
            <person name="Kuo A."/>
            <person name="Mondo S.J."/>
            <person name="Salamov A.A."/>
            <person name="Labutti K."/>
            <person name="Zhao Z."/>
            <person name="Chiniquy J."/>
            <person name="Barry K."/>
            <person name="Brewer H.M."/>
            <person name="Purvine S.O."/>
            <person name="Wright A.T."/>
            <person name="Boxma B."/>
            <person name="Van Alen T."/>
            <person name="Hackstein J.H."/>
            <person name="Baker S.E."/>
            <person name="Grigoriev I.V."/>
            <person name="O'Malley M.A."/>
        </authorList>
    </citation>
    <scope>NUCLEOTIDE SEQUENCE [LARGE SCALE GENOMIC DNA]</scope>
    <source>
        <strain evidence="2 3">G1</strain>
    </source>
</reference>
<feature type="non-terminal residue" evidence="2">
    <location>
        <position position="1"/>
    </location>
</feature>
<dbReference type="OrthoDB" id="10435857at2759"/>
<evidence type="ECO:0000256" key="1">
    <source>
        <dbReference type="SAM" id="MobiDB-lite"/>
    </source>
</evidence>
<evidence type="ECO:0000313" key="3">
    <source>
        <dbReference type="Proteomes" id="UP000193920"/>
    </source>
</evidence>
<gene>
    <name evidence="2" type="ORF">LY90DRAFT_369572</name>
</gene>
<accession>A0A1Y2CP73</accession>
<evidence type="ECO:0000313" key="2">
    <source>
        <dbReference type="EMBL" id="ORY48793.1"/>
    </source>
</evidence>
<feature type="non-terminal residue" evidence="2">
    <location>
        <position position="116"/>
    </location>
</feature>
<dbReference type="AlphaFoldDB" id="A0A1Y2CP73"/>
<feature type="compositionally biased region" description="Low complexity" evidence="1">
    <location>
        <begin position="74"/>
        <end position="93"/>
    </location>
</feature>
<keyword evidence="3" id="KW-1185">Reference proteome</keyword>
<comment type="caution">
    <text evidence="2">The sequence shown here is derived from an EMBL/GenBank/DDBJ whole genome shotgun (WGS) entry which is preliminary data.</text>
</comment>
<sequence>NTINTMKMETMDTFNEYDKLQRGRYRIVRDANDEQPSVQLVLNNANENFTTDDLLNNYTSFTLNATQSKNIGRNSNNNNNNNNGNSNGNGNSSKSILTKPVIIKQESRSIHSNNYN</sequence>
<feature type="region of interest" description="Disordered" evidence="1">
    <location>
        <begin position="66"/>
        <end position="116"/>
    </location>
</feature>
<protein>
    <submittedName>
        <fullName evidence="2">Uncharacterized protein</fullName>
    </submittedName>
</protein>
<name>A0A1Y2CP73_9FUNG</name>